<protein>
    <submittedName>
        <fullName evidence="5">tRNA-binding protein</fullName>
    </submittedName>
</protein>
<dbReference type="NCBIfam" id="NF007495">
    <property type="entry name" value="PRK10089.1-4"/>
    <property type="match status" value="1"/>
</dbReference>
<dbReference type="NCBIfam" id="TIGR02222">
    <property type="entry name" value="chap_CsaA"/>
    <property type="match status" value="1"/>
</dbReference>
<dbReference type="EMBL" id="PZZP01000001">
    <property type="protein sequence ID" value="PTM59095.1"/>
    <property type="molecule type" value="Genomic_DNA"/>
</dbReference>
<dbReference type="PROSITE" id="PS50886">
    <property type="entry name" value="TRBD"/>
    <property type="match status" value="1"/>
</dbReference>
<comment type="caution">
    <text evidence="5">The sequence shown here is derived from an EMBL/GenBank/DDBJ whole genome shotgun (WGS) entry which is preliminary data.</text>
</comment>
<dbReference type="InterPro" id="IPR012340">
    <property type="entry name" value="NA-bd_OB-fold"/>
</dbReference>
<evidence type="ECO:0000313" key="5">
    <source>
        <dbReference type="EMBL" id="PTM59095.1"/>
    </source>
</evidence>
<evidence type="ECO:0000256" key="1">
    <source>
        <dbReference type="ARBA" id="ARBA00022555"/>
    </source>
</evidence>
<dbReference type="InterPro" id="IPR051270">
    <property type="entry name" value="Tyrosine-tRNA_ligase_regulator"/>
</dbReference>
<feature type="domain" description="TRNA-binding" evidence="4">
    <location>
        <begin position="8"/>
        <end position="112"/>
    </location>
</feature>
<keyword evidence="6" id="KW-1185">Reference proteome</keyword>
<dbReference type="NCBIfam" id="NF007494">
    <property type="entry name" value="PRK10089.1-3"/>
    <property type="match status" value="1"/>
</dbReference>
<evidence type="ECO:0000313" key="6">
    <source>
        <dbReference type="Proteomes" id="UP000241639"/>
    </source>
</evidence>
<dbReference type="FunFam" id="2.40.50.140:FF:000165">
    <property type="entry name" value="Chaperone CsaA"/>
    <property type="match status" value="1"/>
</dbReference>
<dbReference type="Gene3D" id="2.40.50.140">
    <property type="entry name" value="Nucleic acid-binding proteins"/>
    <property type="match status" value="1"/>
</dbReference>
<dbReference type="GO" id="GO:0000049">
    <property type="term" value="F:tRNA binding"/>
    <property type="evidence" value="ECO:0007669"/>
    <property type="project" value="UniProtKB-UniRule"/>
</dbReference>
<gene>
    <name evidence="5" type="ORF">C8J48_1697</name>
</gene>
<sequence>MAQIQYEDFSKVKIHVGTITNVESFPEARKPAYKLWIDFGEGMGVKQSSAQITNLYDQEELLGRQVLAVTNFPPKRIAGFRSEVLVLGVDTENGEVALIQPDREVPRGRRLY</sequence>
<evidence type="ECO:0000256" key="2">
    <source>
        <dbReference type="ARBA" id="ARBA00022884"/>
    </source>
</evidence>
<keyword evidence="2 3" id="KW-0694">RNA-binding</keyword>
<dbReference type="InterPro" id="IPR002547">
    <property type="entry name" value="tRNA-bd_dom"/>
</dbReference>
<accession>A0A2T4ZB44</accession>
<dbReference type="AlphaFoldDB" id="A0A2T4ZB44"/>
<keyword evidence="1 3" id="KW-0820">tRNA-binding</keyword>
<evidence type="ECO:0000256" key="3">
    <source>
        <dbReference type="PROSITE-ProRule" id="PRU00209"/>
    </source>
</evidence>
<organism evidence="5 6">
    <name type="scientific">Desmospora activa DSM 45169</name>
    <dbReference type="NCBI Taxonomy" id="1121389"/>
    <lineage>
        <taxon>Bacteria</taxon>
        <taxon>Bacillati</taxon>
        <taxon>Bacillota</taxon>
        <taxon>Bacilli</taxon>
        <taxon>Bacillales</taxon>
        <taxon>Thermoactinomycetaceae</taxon>
        <taxon>Desmospora</taxon>
    </lineage>
</organism>
<dbReference type="Pfam" id="PF01588">
    <property type="entry name" value="tRNA_bind"/>
    <property type="match status" value="1"/>
</dbReference>
<reference evidence="5 6" key="1">
    <citation type="submission" date="2018-04" db="EMBL/GenBank/DDBJ databases">
        <title>Genomic Encyclopedia of Archaeal and Bacterial Type Strains, Phase II (KMG-II): from individual species to whole genera.</title>
        <authorList>
            <person name="Goeker M."/>
        </authorList>
    </citation>
    <scope>NUCLEOTIDE SEQUENCE [LARGE SCALE GENOMIC DNA]</scope>
    <source>
        <strain evidence="5 6">DSM 45169</strain>
    </source>
</reference>
<proteinExistence type="predicted"/>
<name>A0A2T4ZB44_9BACL</name>
<dbReference type="SUPFAM" id="SSF50249">
    <property type="entry name" value="Nucleic acid-binding proteins"/>
    <property type="match status" value="1"/>
</dbReference>
<dbReference type="CDD" id="cd02798">
    <property type="entry name" value="tRNA_bind_CsaA"/>
    <property type="match status" value="1"/>
</dbReference>
<dbReference type="OrthoDB" id="9794564at2"/>
<dbReference type="PANTHER" id="PTHR11586:SF37">
    <property type="entry name" value="TRNA-BINDING DOMAIN-CONTAINING PROTEIN"/>
    <property type="match status" value="1"/>
</dbReference>
<dbReference type="RefSeq" id="WP_107725818.1">
    <property type="nucleotide sequence ID" value="NZ_PZZP01000001.1"/>
</dbReference>
<dbReference type="Proteomes" id="UP000241639">
    <property type="component" value="Unassembled WGS sequence"/>
</dbReference>
<evidence type="ECO:0000259" key="4">
    <source>
        <dbReference type="PROSITE" id="PS50886"/>
    </source>
</evidence>
<dbReference type="InterPro" id="IPR008231">
    <property type="entry name" value="CsaA"/>
</dbReference>
<dbReference type="PANTHER" id="PTHR11586">
    <property type="entry name" value="TRNA-AMINOACYLATION COFACTOR ARC1 FAMILY MEMBER"/>
    <property type="match status" value="1"/>
</dbReference>